<dbReference type="GO" id="GO:0030976">
    <property type="term" value="F:thiamine pyrophosphate binding"/>
    <property type="evidence" value="ECO:0007669"/>
    <property type="project" value="InterPro"/>
</dbReference>
<dbReference type="GO" id="GO:0050660">
    <property type="term" value="F:flavin adenine dinucleotide binding"/>
    <property type="evidence" value="ECO:0007669"/>
    <property type="project" value="TreeGrafter"/>
</dbReference>
<feature type="domain" description="Thiamine pyrophosphate enzyme TPP-binding" evidence="5">
    <location>
        <begin position="367"/>
        <end position="508"/>
    </location>
</feature>
<dbReference type="Pfam" id="PF00205">
    <property type="entry name" value="TPP_enzyme_M"/>
    <property type="match status" value="1"/>
</dbReference>
<dbReference type="InterPro" id="IPR012000">
    <property type="entry name" value="Thiamin_PyroP_enz_cen_dom"/>
</dbReference>
<keyword evidence="2 3" id="KW-0786">Thiamine pyrophosphate</keyword>
<dbReference type="Gene3D" id="3.40.50.970">
    <property type="match status" value="2"/>
</dbReference>
<dbReference type="PANTHER" id="PTHR18968:SF133">
    <property type="entry name" value="BENZOYLFORMATE DECARBOXYLASE"/>
    <property type="match status" value="1"/>
</dbReference>
<dbReference type="eggNOG" id="COG0028">
    <property type="taxonomic scope" value="Bacteria"/>
</dbReference>
<dbReference type="InterPro" id="IPR045229">
    <property type="entry name" value="TPP_enz"/>
</dbReference>
<dbReference type="Proteomes" id="UP000019225">
    <property type="component" value="Chromosome"/>
</dbReference>
<proteinExistence type="inferred from homology"/>
<evidence type="ECO:0000259" key="4">
    <source>
        <dbReference type="Pfam" id="PF00205"/>
    </source>
</evidence>
<sequence>MRAWGTTTVFGNPGSTELPFLGDWPDDFRYVLALQESCVVAMADGYAQFSGGPVVVNLHSSGGVGHGLGGLVTAYRNRTPLVVIAGQQARELLTGDPFLGAIDAPEFPKPYVKWSNQPARAADVPAALARALQIATQPPYGPVFLSVPVDDWDQPAGPVPLRPRTAGFGPDAAAIAEVARALDASERPALVVGASVDADHAVEEVVRLAERTRAAVWASPMSPRCAFPEDHALFAGFLPPARKQLTQALSAYDCVVALGASAFTYHVQTPEDGPDLPPLHLIHDDPDVLAWAPEGTGLLATPKLAAQALLELVTDSGRSAPSPRERAAEPAAPAVGGLMSGAYVLAALSEALPSDGVLVEEIPSHRNDLHDHLPITSRDRGFFTMASGVLGWGLPAAVGVRMVSGDRPVVAVIGDGSAMYGIQALWTAAREHVPVTFVILDNTQYGALRSMADSAGVAKVPGTELGGLDFTALAKGMGCAARAVHTPEQLREALAGLGTTTVPTLLHVRVDPGYESLY</sequence>
<organism evidence="7 8">
    <name type="scientific">Kutzneria albida DSM 43870</name>
    <dbReference type="NCBI Taxonomy" id="1449976"/>
    <lineage>
        <taxon>Bacteria</taxon>
        <taxon>Bacillati</taxon>
        <taxon>Actinomycetota</taxon>
        <taxon>Actinomycetes</taxon>
        <taxon>Pseudonocardiales</taxon>
        <taxon>Pseudonocardiaceae</taxon>
        <taxon>Kutzneria</taxon>
    </lineage>
</organism>
<dbReference type="Pfam" id="PF02775">
    <property type="entry name" value="TPP_enzyme_C"/>
    <property type="match status" value="1"/>
</dbReference>
<dbReference type="CDD" id="cd02002">
    <property type="entry name" value="TPP_BFDC"/>
    <property type="match status" value="1"/>
</dbReference>
<evidence type="ECO:0000256" key="1">
    <source>
        <dbReference type="ARBA" id="ARBA00007812"/>
    </source>
</evidence>
<dbReference type="KEGG" id="kal:KALB_2842"/>
<gene>
    <name evidence="7" type="ORF">KALB_2842</name>
</gene>
<dbReference type="NCBIfam" id="NF005485">
    <property type="entry name" value="PRK07092.1"/>
    <property type="match status" value="1"/>
</dbReference>
<dbReference type="GO" id="GO:0003984">
    <property type="term" value="F:acetolactate synthase activity"/>
    <property type="evidence" value="ECO:0007669"/>
    <property type="project" value="TreeGrafter"/>
</dbReference>
<dbReference type="InterPro" id="IPR029035">
    <property type="entry name" value="DHS-like_NAD/FAD-binding_dom"/>
</dbReference>
<feature type="domain" description="Thiamine pyrophosphate enzyme N-terminal TPP-binding" evidence="6">
    <location>
        <begin position="1"/>
        <end position="93"/>
    </location>
</feature>
<name>W5W630_9PSEU</name>
<dbReference type="EC" id="4.1.1.7" evidence="7"/>
<dbReference type="PANTHER" id="PTHR18968">
    <property type="entry name" value="THIAMINE PYROPHOSPHATE ENZYMES"/>
    <property type="match status" value="1"/>
</dbReference>
<keyword evidence="8" id="KW-1185">Reference proteome</keyword>
<dbReference type="AlphaFoldDB" id="W5W630"/>
<dbReference type="EMBL" id="CP007155">
    <property type="protein sequence ID" value="AHH96210.1"/>
    <property type="molecule type" value="Genomic_DNA"/>
</dbReference>
<dbReference type="STRING" id="1449976.KALB_2842"/>
<dbReference type="HOGENOM" id="CLU_013748_3_1_11"/>
<dbReference type="CDD" id="cd07035">
    <property type="entry name" value="TPP_PYR_POX_like"/>
    <property type="match status" value="1"/>
</dbReference>
<dbReference type="PATRIC" id="fig|1449976.3.peg.2855"/>
<dbReference type="GO" id="GO:0000287">
    <property type="term" value="F:magnesium ion binding"/>
    <property type="evidence" value="ECO:0007669"/>
    <property type="project" value="InterPro"/>
</dbReference>
<protein>
    <submittedName>
        <fullName evidence="7">Benzoylformate decarboxylase</fullName>
        <ecNumber evidence="7">4.1.1.7</ecNumber>
    </submittedName>
</protein>
<dbReference type="Pfam" id="PF02776">
    <property type="entry name" value="TPP_enzyme_N"/>
    <property type="match status" value="1"/>
</dbReference>
<evidence type="ECO:0000256" key="2">
    <source>
        <dbReference type="ARBA" id="ARBA00023052"/>
    </source>
</evidence>
<dbReference type="SUPFAM" id="SSF52518">
    <property type="entry name" value="Thiamin diphosphate-binding fold (THDP-binding)"/>
    <property type="match status" value="2"/>
</dbReference>
<keyword evidence="7" id="KW-0456">Lyase</keyword>
<reference evidence="7 8" key="1">
    <citation type="journal article" date="2014" name="BMC Genomics">
        <title>Complete genome sequence of producer of the glycopeptide antibiotic Aculeximycin Kutzneria albida DSM 43870T, a representative of minor genus of Pseudonocardiaceae.</title>
        <authorList>
            <person name="Rebets Y."/>
            <person name="Tokovenko B."/>
            <person name="Lushchyk I."/>
            <person name="Ruckert C."/>
            <person name="Zaburannyi N."/>
            <person name="Bechthold A."/>
            <person name="Kalinowski J."/>
            <person name="Luzhetskyy A."/>
        </authorList>
    </citation>
    <scope>NUCLEOTIDE SEQUENCE [LARGE SCALE GENOMIC DNA]</scope>
    <source>
        <strain evidence="7">DSM 43870</strain>
    </source>
</reference>
<dbReference type="GO" id="GO:0050695">
    <property type="term" value="F:benzoylformate decarboxylase activity"/>
    <property type="evidence" value="ECO:0007669"/>
    <property type="project" value="UniProtKB-EC"/>
</dbReference>
<dbReference type="Gene3D" id="3.40.50.1220">
    <property type="entry name" value="TPP-binding domain"/>
    <property type="match status" value="1"/>
</dbReference>
<evidence type="ECO:0000256" key="3">
    <source>
        <dbReference type="RuleBase" id="RU362132"/>
    </source>
</evidence>
<evidence type="ECO:0000259" key="5">
    <source>
        <dbReference type="Pfam" id="PF02775"/>
    </source>
</evidence>
<dbReference type="InterPro" id="IPR029061">
    <property type="entry name" value="THDP-binding"/>
</dbReference>
<evidence type="ECO:0000313" key="8">
    <source>
        <dbReference type="Proteomes" id="UP000019225"/>
    </source>
</evidence>
<dbReference type="InterPro" id="IPR012001">
    <property type="entry name" value="Thiamin_PyroP_enz_TPP-bd_dom"/>
</dbReference>
<evidence type="ECO:0000313" key="7">
    <source>
        <dbReference type="EMBL" id="AHH96210.1"/>
    </source>
</evidence>
<dbReference type="SUPFAM" id="SSF52467">
    <property type="entry name" value="DHS-like NAD/FAD-binding domain"/>
    <property type="match status" value="1"/>
</dbReference>
<evidence type="ECO:0000259" key="6">
    <source>
        <dbReference type="Pfam" id="PF02776"/>
    </source>
</evidence>
<dbReference type="InterPro" id="IPR011766">
    <property type="entry name" value="TPP_enzyme_TPP-bd"/>
</dbReference>
<comment type="similarity">
    <text evidence="1 3">Belongs to the TPP enzyme family.</text>
</comment>
<accession>W5W630</accession>
<feature type="domain" description="Thiamine pyrophosphate enzyme central" evidence="4">
    <location>
        <begin position="175"/>
        <end position="287"/>
    </location>
</feature>